<organism evidence="1 2">
    <name type="scientific">Prevotella melaninogenica</name>
    <dbReference type="NCBI Taxonomy" id="28132"/>
    <lineage>
        <taxon>Bacteria</taxon>
        <taxon>Pseudomonadati</taxon>
        <taxon>Bacteroidota</taxon>
        <taxon>Bacteroidia</taxon>
        <taxon>Bacteroidales</taxon>
        <taxon>Prevotellaceae</taxon>
        <taxon>Prevotella</taxon>
    </lineage>
</organism>
<proteinExistence type="predicted"/>
<evidence type="ECO:0000313" key="2">
    <source>
        <dbReference type="Proteomes" id="UP000812077"/>
    </source>
</evidence>
<reference evidence="1 2" key="1">
    <citation type="submission" date="2021-07" db="EMBL/GenBank/DDBJ databases">
        <title>Genomic diversity and antimicrobial resistance of Prevotella spp. isolated from chronic lung disease airways.</title>
        <authorList>
            <person name="Webb K.A."/>
            <person name="Olagoke O.S."/>
            <person name="Baird T."/>
            <person name="Neill J."/>
            <person name="Pham A."/>
            <person name="Wells T.J."/>
            <person name="Ramsay K.A."/>
            <person name="Bell S.C."/>
            <person name="Sarovich D.S."/>
            <person name="Price E.P."/>
        </authorList>
    </citation>
    <scope>NUCLEOTIDE SEQUENCE [LARGE SCALE GENOMIC DNA]</scope>
    <source>
        <strain evidence="1 2">SCHI0027.S.6</strain>
    </source>
</reference>
<dbReference type="EMBL" id="JAHXCP010000023">
    <property type="protein sequence ID" value="MBW4755460.1"/>
    <property type="molecule type" value="Genomic_DNA"/>
</dbReference>
<name>A0ABS6Y7I8_9BACT</name>
<dbReference type="RefSeq" id="WP_219433918.1">
    <property type="nucleotide sequence ID" value="NZ_JAHXCP010000023.1"/>
</dbReference>
<protein>
    <recommendedName>
        <fullName evidence="3">SMI1/KNR4 family protein</fullName>
    </recommendedName>
</protein>
<evidence type="ECO:0000313" key="1">
    <source>
        <dbReference type="EMBL" id="MBW4755460.1"/>
    </source>
</evidence>
<sequence>MEINIRNLSNLLNTTGFINIDKMESNKTSVNTEVHYPSDNQFLFSDITNKLPKLHILYKAEEEKGMKEKWVLFSDPFKENMYIIFLESDMFGVTDYITAEVYDSLEIFYTRLLKELKKEPGVMKRKEKMSIKNLISIFF</sequence>
<comment type="caution">
    <text evidence="1">The sequence shown here is derived from an EMBL/GenBank/DDBJ whole genome shotgun (WGS) entry which is preliminary data.</text>
</comment>
<keyword evidence="2" id="KW-1185">Reference proteome</keyword>
<gene>
    <name evidence="1" type="ORF">KZO77_10560</name>
</gene>
<accession>A0ABS6Y7I8</accession>
<evidence type="ECO:0008006" key="3">
    <source>
        <dbReference type="Google" id="ProtNLM"/>
    </source>
</evidence>
<dbReference type="Proteomes" id="UP000812077">
    <property type="component" value="Unassembled WGS sequence"/>
</dbReference>